<evidence type="ECO:0000256" key="2">
    <source>
        <dbReference type="ARBA" id="ARBA00022777"/>
    </source>
</evidence>
<dbReference type="GO" id="GO:0033785">
    <property type="term" value="F:heptose 7-phosphate kinase activity"/>
    <property type="evidence" value="ECO:0007669"/>
    <property type="project" value="TreeGrafter"/>
</dbReference>
<dbReference type="Pfam" id="PF00294">
    <property type="entry name" value="PfkB"/>
    <property type="match status" value="1"/>
</dbReference>
<feature type="non-terminal residue" evidence="4">
    <location>
        <position position="1"/>
    </location>
</feature>
<keyword evidence="1" id="KW-0808">Transferase</keyword>
<evidence type="ECO:0000259" key="3">
    <source>
        <dbReference type="Pfam" id="PF00294"/>
    </source>
</evidence>
<dbReference type="GO" id="GO:0016773">
    <property type="term" value="F:phosphotransferase activity, alcohol group as acceptor"/>
    <property type="evidence" value="ECO:0007669"/>
    <property type="project" value="InterPro"/>
</dbReference>
<keyword evidence="2" id="KW-0418">Kinase</keyword>
<dbReference type="CDD" id="cd01172">
    <property type="entry name" value="RfaE_like"/>
    <property type="match status" value="1"/>
</dbReference>
<dbReference type="InterPro" id="IPR011913">
    <property type="entry name" value="RfaE_dom_I"/>
</dbReference>
<gene>
    <name evidence="4" type="ORF">METZ01_LOCUS394249</name>
</gene>
<accession>A0A382V5V2</accession>
<organism evidence="4">
    <name type="scientific">marine metagenome</name>
    <dbReference type="NCBI Taxonomy" id="408172"/>
    <lineage>
        <taxon>unclassified sequences</taxon>
        <taxon>metagenomes</taxon>
        <taxon>ecological metagenomes</taxon>
    </lineage>
</organism>
<sequence length="270" mass="29920">FQLGGVGNVAKNISSLGGKATIVGLIGNDSSSKHIVKLIKSEKNLKDDFVVDEYYSTPLKMRFLNNFTQLLRADKEKNTAKTKLSHNRRIMDKVERQIKNCDAIIISDYSKGLITKELIKALVKLAKQNKKIIFVDPKGKDFQTYEGVDFLTPNQKELSEAMNNFIDSEKEVVEGGKKIIEKCKIKNVLVTRSEKGMILISQKNFKNFPTVAKEIYDVSGAGDTVIAVLALMIASGFDLETSVLLSNHAAGIIVGKRGTAVTTQEEMIEF</sequence>
<dbReference type="InterPro" id="IPR029056">
    <property type="entry name" value="Ribokinase-like"/>
</dbReference>
<reference evidence="4" key="1">
    <citation type="submission" date="2018-05" db="EMBL/GenBank/DDBJ databases">
        <authorList>
            <person name="Lanie J.A."/>
            <person name="Ng W.-L."/>
            <person name="Kazmierczak K.M."/>
            <person name="Andrzejewski T.M."/>
            <person name="Davidsen T.M."/>
            <person name="Wayne K.J."/>
            <person name="Tettelin H."/>
            <person name="Glass J.I."/>
            <person name="Rusch D."/>
            <person name="Podicherti R."/>
            <person name="Tsui H.-C.T."/>
            <person name="Winkler M.E."/>
        </authorList>
    </citation>
    <scope>NUCLEOTIDE SEQUENCE</scope>
</reference>
<dbReference type="PANTHER" id="PTHR46969">
    <property type="entry name" value="BIFUNCTIONAL PROTEIN HLDE"/>
    <property type="match status" value="1"/>
</dbReference>
<dbReference type="GO" id="GO:0033786">
    <property type="term" value="F:heptose-1-phosphate adenylyltransferase activity"/>
    <property type="evidence" value="ECO:0007669"/>
    <property type="project" value="TreeGrafter"/>
</dbReference>
<dbReference type="InterPro" id="IPR011611">
    <property type="entry name" value="PfkB_dom"/>
</dbReference>
<evidence type="ECO:0000313" key="4">
    <source>
        <dbReference type="EMBL" id="SVD41395.1"/>
    </source>
</evidence>
<dbReference type="GO" id="GO:0005829">
    <property type="term" value="C:cytosol"/>
    <property type="evidence" value="ECO:0007669"/>
    <property type="project" value="TreeGrafter"/>
</dbReference>
<dbReference type="AlphaFoldDB" id="A0A382V5V2"/>
<dbReference type="SUPFAM" id="SSF53613">
    <property type="entry name" value="Ribokinase-like"/>
    <property type="match status" value="1"/>
</dbReference>
<name>A0A382V5V2_9ZZZZ</name>
<proteinExistence type="predicted"/>
<dbReference type="EMBL" id="UINC01149120">
    <property type="protein sequence ID" value="SVD41395.1"/>
    <property type="molecule type" value="Genomic_DNA"/>
</dbReference>
<dbReference type="PANTHER" id="PTHR46969:SF1">
    <property type="entry name" value="BIFUNCTIONAL PROTEIN HLDE"/>
    <property type="match status" value="1"/>
</dbReference>
<evidence type="ECO:0000256" key="1">
    <source>
        <dbReference type="ARBA" id="ARBA00022679"/>
    </source>
</evidence>
<dbReference type="Gene3D" id="3.40.1190.20">
    <property type="match status" value="1"/>
</dbReference>
<protein>
    <recommendedName>
        <fullName evidence="3">Carbohydrate kinase PfkB domain-containing protein</fullName>
    </recommendedName>
</protein>
<feature type="domain" description="Carbohydrate kinase PfkB" evidence="3">
    <location>
        <begin position="2"/>
        <end position="262"/>
    </location>
</feature>